<proteinExistence type="predicted"/>
<comment type="caution">
    <text evidence="2">The sequence shown here is derived from an EMBL/GenBank/DDBJ whole genome shotgun (WGS) entry which is preliminary data.</text>
</comment>
<evidence type="ECO:0000313" key="3">
    <source>
        <dbReference type="Proteomes" id="UP001372834"/>
    </source>
</evidence>
<dbReference type="AlphaFoldDB" id="A0AAN8NPJ6"/>
<feature type="compositionally biased region" description="Basic residues" evidence="1">
    <location>
        <begin position="56"/>
        <end position="67"/>
    </location>
</feature>
<organism evidence="2 3">
    <name type="scientific">Polyplax serrata</name>
    <name type="common">Common mouse louse</name>
    <dbReference type="NCBI Taxonomy" id="468196"/>
    <lineage>
        <taxon>Eukaryota</taxon>
        <taxon>Metazoa</taxon>
        <taxon>Ecdysozoa</taxon>
        <taxon>Arthropoda</taxon>
        <taxon>Hexapoda</taxon>
        <taxon>Insecta</taxon>
        <taxon>Pterygota</taxon>
        <taxon>Neoptera</taxon>
        <taxon>Paraneoptera</taxon>
        <taxon>Psocodea</taxon>
        <taxon>Troctomorpha</taxon>
        <taxon>Phthiraptera</taxon>
        <taxon>Anoplura</taxon>
        <taxon>Polyplacidae</taxon>
        <taxon>Polyplax</taxon>
    </lineage>
</organism>
<reference evidence="2 3" key="1">
    <citation type="submission" date="2023-10" db="EMBL/GenBank/DDBJ databases">
        <title>Genomes of two closely related lineages of the louse Polyplax serrata with different host specificities.</title>
        <authorList>
            <person name="Martinu J."/>
            <person name="Tarabai H."/>
            <person name="Stefka J."/>
            <person name="Hypsa V."/>
        </authorList>
    </citation>
    <scope>NUCLEOTIDE SEQUENCE [LARGE SCALE GENOMIC DNA]</scope>
    <source>
        <strain evidence="2">HR10_N</strain>
    </source>
</reference>
<accession>A0AAN8NPJ6</accession>
<dbReference type="EMBL" id="JAWJWE010000038">
    <property type="protein sequence ID" value="KAK6623590.1"/>
    <property type="molecule type" value="Genomic_DNA"/>
</dbReference>
<feature type="region of interest" description="Disordered" evidence="1">
    <location>
        <begin position="24"/>
        <end position="67"/>
    </location>
</feature>
<name>A0AAN8NPJ6_POLSC</name>
<gene>
    <name evidence="2" type="ORF">RUM43_009442</name>
</gene>
<evidence type="ECO:0000313" key="2">
    <source>
        <dbReference type="EMBL" id="KAK6623590.1"/>
    </source>
</evidence>
<protein>
    <submittedName>
        <fullName evidence="2">Uncharacterized protein</fullName>
    </submittedName>
</protein>
<evidence type="ECO:0000256" key="1">
    <source>
        <dbReference type="SAM" id="MobiDB-lite"/>
    </source>
</evidence>
<dbReference type="Proteomes" id="UP001372834">
    <property type="component" value="Unassembled WGS sequence"/>
</dbReference>
<sequence>MNISGNKSREPNIFQLVRGGVDDGGGGAAAADADAGGGGGGVCQVRQLSGRDEKKRKNGKGKTLREA</sequence>